<evidence type="ECO:0000256" key="2">
    <source>
        <dbReference type="ARBA" id="ARBA00022694"/>
    </source>
</evidence>
<accession>A0A3Q9IAD6</accession>
<evidence type="ECO:0000256" key="3">
    <source>
        <dbReference type="HAMAP-Rule" id="MF_01539"/>
    </source>
</evidence>
<proteinExistence type="inferred from homology"/>
<keyword evidence="4" id="KW-0808">Transferase</keyword>
<feature type="binding site" evidence="3">
    <location>
        <begin position="7"/>
        <end position="20"/>
    </location>
    <ligand>
        <name>ATP</name>
        <dbReference type="ChEBI" id="CHEBI:30616"/>
    </ligand>
</feature>
<comment type="caution">
    <text evidence="3">Lacks conserved residue(s) required for the propagation of feature annotation.</text>
</comment>
<dbReference type="AlphaFoldDB" id="A0A3Q9IAD6"/>
<dbReference type="GO" id="GO:0005737">
    <property type="term" value="C:cytoplasm"/>
    <property type="evidence" value="ECO:0007669"/>
    <property type="project" value="UniProtKB-SubCell"/>
</dbReference>
<dbReference type="EC" id="6.3.4.-" evidence="3"/>
<dbReference type="GO" id="GO:0016879">
    <property type="term" value="F:ligase activity, forming carbon-nitrogen bonds"/>
    <property type="evidence" value="ECO:0007669"/>
    <property type="project" value="UniProtKB-UniRule"/>
</dbReference>
<comment type="function">
    <text evidence="3">Catalyzes the formation of N(4)-acetylcytidine (ac(4)C) at the wobble position of elongator tRNA(Met), using acetate and ATP as substrates. First activates an acetate ion to form acetyladenylate (Ac-AMP) and then transfers the acetyl group to tRNA to form ac(4)C34.</text>
</comment>
<keyword evidence="2 3" id="KW-0819">tRNA processing</keyword>
<dbReference type="GO" id="GO:0005524">
    <property type="term" value="F:ATP binding"/>
    <property type="evidence" value="ECO:0007669"/>
    <property type="project" value="UniProtKB-KW"/>
</dbReference>
<dbReference type="InterPro" id="IPR014729">
    <property type="entry name" value="Rossmann-like_a/b/a_fold"/>
</dbReference>
<keyword evidence="1 3" id="KW-0436">Ligase</keyword>
<comment type="catalytic activity">
    <reaction evidence="3">
        <text>cytidine(34) in elongator tRNA(Met) + acetate + ATP = N(4)-acetylcytidine(34) in elongator tRNA(Met) + AMP + diphosphate</text>
        <dbReference type="Rhea" id="RHEA:58144"/>
        <dbReference type="Rhea" id="RHEA-COMP:10693"/>
        <dbReference type="Rhea" id="RHEA-COMP:10694"/>
        <dbReference type="ChEBI" id="CHEBI:30089"/>
        <dbReference type="ChEBI" id="CHEBI:30616"/>
        <dbReference type="ChEBI" id="CHEBI:33019"/>
        <dbReference type="ChEBI" id="CHEBI:74900"/>
        <dbReference type="ChEBI" id="CHEBI:82748"/>
        <dbReference type="ChEBI" id="CHEBI:456215"/>
    </reaction>
</comment>
<keyword evidence="5" id="KW-1185">Reference proteome</keyword>
<reference evidence="5" key="1">
    <citation type="submission" date="2018-12" db="EMBL/GenBank/DDBJ databases">
        <title>Complete genome sequence of Paenibacillus sp. MBLB1234.</title>
        <authorList>
            <person name="Nam Y.-D."/>
            <person name="Kang J."/>
            <person name="Chung W.-H."/>
            <person name="Park Y.S."/>
        </authorList>
    </citation>
    <scope>NUCLEOTIDE SEQUENCE [LARGE SCALE GENOMIC DNA]</scope>
    <source>
        <strain evidence="5">MBLB1234</strain>
    </source>
</reference>
<evidence type="ECO:0000313" key="4">
    <source>
        <dbReference type="EMBL" id="AZS16155.1"/>
    </source>
</evidence>
<dbReference type="HAMAP" id="MF_01539">
    <property type="entry name" value="TmcAL"/>
    <property type="match status" value="1"/>
</dbReference>
<protein>
    <recommendedName>
        <fullName evidence="3">tRNA(Met) cytidine acetate ligase</fullName>
        <ecNumber evidence="3">6.3.4.-</ecNumber>
    </recommendedName>
</protein>
<dbReference type="SUPFAM" id="SSF52374">
    <property type="entry name" value="Nucleotidylyl transferase"/>
    <property type="match status" value="1"/>
</dbReference>
<evidence type="ECO:0000256" key="1">
    <source>
        <dbReference type="ARBA" id="ARBA00022598"/>
    </source>
</evidence>
<dbReference type="GO" id="GO:0000049">
    <property type="term" value="F:tRNA binding"/>
    <property type="evidence" value="ECO:0007669"/>
    <property type="project" value="UniProtKB-KW"/>
</dbReference>
<keyword evidence="3" id="KW-0067">ATP-binding</keyword>
<dbReference type="Gene3D" id="3.40.50.620">
    <property type="entry name" value="HUPs"/>
    <property type="match status" value="1"/>
</dbReference>
<keyword evidence="3" id="KW-0547">Nucleotide-binding</keyword>
<feature type="binding site" evidence="3">
    <location>
        <position position="102"/>
    </location>
    <ligand>
        <name>ATP</name>
        <dbReference type="ChEBI" id="CHEBI:30616"/>
    </ligand>
</feature>
<dbReference type="EMBL" id="CP034346">
    <property type="protein sequence ID" value="AZS16155.1"/>
    <property type="molecule type" value="Genomic_DNA"/>
</dbReference>
<dbReference type="Proteomes" id="UP000270678">
    <property type="component" value="Chromosome"/>
</dbReference>
<dbReference type="Pfam" id="PF05636">
    <property type="entry name" value="HIGH_NTase1"/>
    <property type="match status" value="1"/>
</dbReference>
<gene>
    <name evidence="3" type="primary">tmcAL</name>
    <name evidence="4" type="ORF">EI981_18060</name>
</gene>
<keyword evidence="3" id="KW-0694">RNA-binding</keyword>
<dbReference type="InterPro" id="IPR008513">
    <property type="entry name" value="tRNA(Met)_cyd_acetate_ligase"/>
</dbReference>
<dbReference type="KEGG" id="plut:EI981_18060"/>
<dbReference type="RefSeq" id="WP_127000481.1">
    <property type="nucleotide sequence ID" value="NZ_CP034346.1"/>
</dbReference>
<dbReference type="NCBIfam" id="NF010191">
    <property type="entry name" value="PRK13670.1"/>
    <property type="match status" value="1"/>
</dbReference>
<keyword evidence="3" id="KW-0820">tRNA-binding</keyword>
<organism evidence="4 5">
    <name type="scientific">Paenibacillus lutimineralis</name>
    <dbReference type="NCBI Taxonomy" id="2707005"/>
    <lineage>
        <taxon>Bacteria</taxon>
        <taxon>Bacillati</taxon>
        <taxon>Bacillota</taxon>
        <taxon>Bacilli</taxon>
        <taxon>Bacillales</taxon>
        <taxon>Paenibacillaceae</taxon>
        <taxon>Paenibacillus</taxon>
    </lineage>
</organism>
<dbReference type="OrthoDB" id="9769796at2"/>
<comment type="similarity">
    <text evidence="3">Belongs to the TmcAL family.</text>
</comment>
<dbReference type="GO" id="GO:0006400">
    <property type="term" value="P:tRNA modification"/>
    <property type="evidence" value="ECO:0007669"/>
    <property type="project" value="UniProtKB-UniRule"/>
</dbReference>
<evidence type="ECO:0000313" key="5">
    <source>
        <dbReference type="Proteomes" id="UP000270678"/>
    </source>
</evidence>
<dbReference type="PANTHER" id="PTHR37825">
    <property type="entry name" value="TRNA(MET) CYTIDINE ACETATE LIGASE"/>
    <property type="match status" value="1"/>
</dbReference>
<comment type="subcellular location">
    <subcellularLocation>
        <location evidence="3">Cytoplasm</location>
    </subcellularLocation>
</comment>
<name>A0A3Q9IAD6_9BACL</name>
<feature type="binding site" evidence="3">
    <location>
        <position position="197"/>
    </location>
    <ligand>
        <name>ATP</name>
        <dbReference type="ChEBI" id="CHEBI:30616"/>
    </ligand>
</feature>
<dbReference type="GO" id="GO:0016740">
    <property type="term" value="F:transferase activity"/>
    <property type="evidence" value="ECO:0007669"/>
    <property type="project" value="UniProtKB-KW"/>
</dbReference>
<feature type="binding site" evidence="3">
    <location>
        <position position="172"/>
    </location>
    <ligand>
        <name>ATP</name>
        <dbReference type="ChEBI" id="CHEBI:30616"/>
    </ligand>
</feature>
<dbReference type="PANTHER" id="PTHR37825:SF1">
    <property type="entry name" value="TRNA(MET) CYTIDINE ACETATE LIGASE"/>
    <property type="match status" value="1"/>
</dbReference>
<sequence length="415" mass="45294">MNTVGLIVEYNPLHNGHAYHFREAKRLAHADTAVAVMSGDFLQRGEPAIVNKWARTEMALHLGIDLVLELPVSYAVQPAEWFAHGAAALLDATGVVSHLCFGSESGELPVLAELAELLASESGALKAAVAEELATGASYPRAYAAAAARAFAAAGGLGGDVDAARLLLEQPNNSLGLHYLIALRRLESGIVPLTMQRQGAGYRDESPRDASIASATAVRRLIAGGGSLAAAAAYLPPFTLEILQREFAADRGPMDWDRFSQPLFSRLLSATPEELADHLEMNEGLEHRIHKILPKLEQASVTELIEQLKTKRYTHTKLQRTLMHTLLGHSRQMGSREILSAGPHYLRVLGFNERGQQLLKQMKKTAKLPIITRAADLSHPQLDADIRASAVYANAMPERMGFDLFRDYRQPPIRV</sequence>
<keyword evidence="3" id="KW-0963">Cytoplasm</keyword>